<dbReference type="EMBL" id="KV425585">
    <property type="protein sequence ID" value="KZT23459.1"/>
    <property type="molecule type" value="Genomic_DNA"/>
</dbReference>
<evidence type="ECO:0000313" key="3">
    <source>
        <dbReference type="Proteomes" id="UP000076761"/>
    </source>
</evidence>
<feature type="domain" description="GSKIP" evidence="1">
    <location>
        <begin position="9"/>
        <end position="95"/>
    </location>
</feature>
<dbReference type="Pfam" id="PF05303">
    <property type="entry name" value="GSKIP_dom"/>
    <property type="match status" value="1"/>
</dbReference>
<dbReference type="InterPro" id="IPR023231">
    <property type="entry name" value="GSKIP_dom_sf"/>
</dbReference>
<reference evidence="2 3" key="1">
    <citation type="journal article" date="2016" name="Mol. Biol. Evol.">
        <title>Comparative Genomics of Early-Diverging Mushroom-Forming Fungi Provides Insights into the Origins of Lignocellulose Decay Capabilities.</title>
        <authorList>
            <person name="Nagy L.G."/>
            <person name="Riley R."/>
            <person name="Tritt A."/>
            <person name="Adam C."/>
            <person name="Daum C."/>
            <person name="Floudas D."/>
            <person name="Sun H."/>
            <person name="Yadav J.S."/>
            <person name="Pangilinan J."/>
            <person name="Larsson K.H."/>
            <person name="Matsuura K."/>
            <person name="Barry K."/>
            <person name="Labutti K."/>
            <person name="Kuo R."/>
            <person name="Ohm R.A."/>
            <person name="Bhattacharya S.S."/>
            <person name="Shirouzu T."/>
            <person name="Yoshinaga Y."/>
            <person name="Martin F.M."/>
            <person name="Grigoriev I.V."/>
            <person name="Hibbett D.S."/>
        </authorList>
    </citation>
    <scope>NUCLEOTIDE SEQUENCE [LARGE SCALE GENOMIC DNA]</scope>
    <source>
        <strain evidence="2 3">HHB14362 ss-1</strain>
    </source>
</reference>
<sequence length="98" mass="10999">MSQPPSFYRDELRKILSEQSFGVSSFDITGYSAEDATASIRLLEDRNVTVVLTARGYQVSSSASMYESIESLLQCISPMYTRKYQEVLVSKLGQLSKD</sequence>
<organism evidence="2 3">
    <name type="scientific">Neolentinus lepideus HHB14362 ss-1</name>
    <dbReference type="NCBI Taxonomy" id="1314782"/>
    <lineage>
        <taxon>Eukaryota</taxon>
        <taxon>Fungi</taxon>
        <taxon>Dikarya</taxon>
        <taxon>Basidiomycota</taxon>
        <taxon>Agaricomycotina</taxon>
        <taxon>Agaricomycetes</taxon>
        <taxon>Gloeophyllales</taxon>
        <taxon>Gloeophyllaceae</taxon>
        <taxon>Neolentinus</taxon>
    </lineage>
</organism>
<keyword evidence="3" id="KW-1185">Reference proteome</keyword>
<proteinExistence type="predicted"/>
<accession>A0A165R8K0</accession>
<gene>
    <name evidence="2" type="ORF">NEOLEDRAFT_1096197</name>
</gene>
<dbReference type="SUPFAM" id="SSF103107">
    <property type="entry name" value="Hypothetical protein c14orf129, hspc210"/>
    <property type="match status" value="1"/>
</dbReference>
<evidence type="ECO:0000259" key="1">
    <source>
        <dbReference type="Pfam" id="PF05303"/>
    </source>
</evidence>
<evidence type="ECO:0000313" key="2">
    <source>
        <dbReference type="EMBL" id="KZT23459.1"/>
    </source>
</evidence>
<name>A0A165R8K0_9AGAM</name>
<dbReference type="Proteomes" id="UP000076761">
    <property type="component" value="Unassembled WGS sequence"/>
</dbReference>
<dbReference type="InterPro" id="IPR007967">
    <property type="entry name" value="GSKIP_dom"/>
</dbReference>
<dbReference type="AlphaFoldDB" id="A0A165R8K0"/>
<dbReference type="OrthoDB" id="5804279at2759"/>
<dbReference type="InParanoid" id="A0A165R8K0"/>
<protein>
    <recommendedName>
        <fullName evidence="1">GSKIP domain-containing protein</fullName>
    </recommendedName>
</protein>
<dbReference type="Gene3D" id="3.30.2280.10">
    <property type="entry name" value="Hypothetical protein (hspc210)"/>
    <property type="match status" value="1"/>
</dbReference>